<accession>A0A2Z4JBS9</accession>
<evidence type="ECO:0000256" key="1">
    <source>
        <dbReference type="SAM" id="MobiDB-lite"/>
    </source>
</evidence>
<organism evidence="3 4">
    <name type="scientific">Streptomyces cadmiisoli</name>
    <dbReference type="NCBI Taxonomy" id="2184053"/>
    <lineage>
        <taxon>Bacteria</taxon>
        <taxon>Bacillati</taxon>
        <taxon>Actinomycetota</taxon>
        <taxon>Actinomycetes</taxon>
        <taxon>Kitasatosporales</taxon>
        <taxon>Streptomycetaceae</taxon>
        <taxon>Streptomyces</taxon>
        <taxon>Streptomyces aurantiacus group</taxon>
    </lineage>
</organism>
<evidence type="ECO:0008006" key="5">
    <source>
        <dbReference type="Google" id="ProtNLM"/>
    </source>
</evidence>
<gene>
    <name evidence="3" type="ORF">DN051_20465</name>
</gene>
<feature type="region of interest" description="Disordered" evidence="1">
    <location>
        <begin position="39"/>
        <end position="78"/>
    </location>
</feature>
<dbReference type="Proteomes" id="UP000249616">
    <property type="component" value="Chromosome"/>
</dbReference>
<keyword evidence="2" id="KW-0732">Signal</keyword>
<feature type="signal peptide" evidence="2">
    <location>
        <begin position="1"/>
        <end position="15"/>
    </location>
</feature>
<feature type="chain" id="PRO_5016329299" description="Secreted protein" evidence="2">
    <location>
        <begin position="16"/>
        <end position="90"/>
    </location>
</feature>
<keyword evidence="4" id="KW-1185">Reference proteome</keyword>
<protein>
    <recommendedName>
        <fullName evidence="5">Secreted protein</fullName>
    </recommendedName>
</protein>
<dbReference type="AlphaFoldDB" id="A0A2Z4JBS9"/>
<feature type="compositionally biased region" description="Pro residues" evidence="1">
    <location>
        <begin position="57"/>
        <end position="78"/>
    </location>
</feature>
<dbReference type="EMBL" id="CP030073">
    <property type="protein sequence ID" value="AWW42555.1"/>
    <property type="molecule type" value="Genomic_DNA"/>
</dbReference>
<reference evidence="3 4" key="1">
    <citation type="journal article" date="2019" name="Int. J. Syst. Evol. Microbiol.">
        <title>Streptomyces cadmiisoli sp. nov., a novel actinomycete isolated from cadmium-contaminated soil.</title>
        <authorList>
            <person name="Li K."/>
            <person name="Tang X."/>
            <person name="Zhao J."/>
            <person name="Guo Y."/>
            <person name="Tang Y."/>
            <person name="Gao J."/>
        </authorList>
    </citation>
    <scope>NUCLEOTIDE SEQUENCE [LARGE SCALE GENOMIC DNA]</scope>
    <source>
        <strain evidence="3 4">ZFG47</strain>
    </source>
</reference>
<evidence type="ECO:0000313" key="3">
    <source>
        <dbReference type="EMBL" id="AWW42555.1"/>
    </source>
</evidence>
<dbReference type="KEGG" id="scad:DN051_20465"/>
<evidence type="ECO:0000256" key="2">
    <source>
        <dbReference type="SAM" id="SignalP"/>
    </source>
</evidence>
<name>A0A2Z4JBS9_9ACTN</name>
<evidence type="ECO:0000313" key="4">
    <source>
        <dbReference type="Proteomes" id="UP000249616"/>
    </source>
</evidence>
<proteinExistence type="predicted"/>
<sequence length="90" mass="9459">MIVLLLVLLVPGAHAAAVAVPVPVAGEVAEVDLLDTALRPPHRAGKQPAVPRRPVRPAAPPPHGTPVRPCPAPTWPPYTPRALRSVVLRC</sequence>